<protein>
    <submittedName>
        <fullName evidence="1">Uncharacterized protein</fullName>
    </submittedName>
</protein>
<accession>B4D9N5</accession>
<evidence type="ECO:0000313" key="1">
    <source>
        <dbReference type="EMBL" id="EDY16816.1"/>
    </source>
</evidence>
<proteinExistence type="predicted"/>
<dbReference type="EMBL" id="ABVL01000027">
    <property type="protein sequence ID" value="EDY16816.1"/>
    <property type="molecule type" value="Genomic_DNA"/>
</dbReference>
<dbReference type="Proteomes" id="UP000005824">
    <property type="component" value="Unassembled WGS sequence"/>
</dbReference>
<organism evidence="1 2">
    <name type="scientific">Chthoniobacter flavus Ellin428</name>
    <dbReference type="NCBI Taxonomy" id="497964"/>
    <lineage>
        <taxon>Bacteria</taxon>
        <taxon>Pseudomonadati</taxon>
        <taxon>Verrucomicrobiota</taxon>
        <taxon>Spartobacteria</taxon>
        <taxon>Chthoniobacterales</taxon>
        <taxon>Chthoniobacteraceae</taxon>
        <taxon>Chthoniobacter</taxon>
    </lineage>
</organism>
<keyword evidence="2" id="KW-1185">Reference proteome</keyword>
<evidence type="ECO:0000313" key="2">
    <source>
        <dbReference type="Proteomes" id="UP000005824"/>
    </source>
</evidence>
<dbReference type="STRING" id="497964.CfE428DRAFT_5625"/>
<comment type="caution">
    <text evidence="1">The sequence shown here is derived from an EMBL/GenBank/DDBJ whole genome shotgun (WGS) entry which is preliminary data.</text>
</comment>
<gene>
    <name evidence="1" type="ORF">CfE428DRAFT_5625</name>
</gene>
<sequence length="32" mass="3707">MKKGRRAYKSSSVNSAIFINDFNNPIFNGWFP</sequence>
<reference evidence="1 2" key="1">
    <citation type="journal article" date="2011" name="J. Bacteriol.">
        <title>Genome sequence of Chthoniobacter flavus Ellin428, an aerobic heterotrophic soil bacterium.</title>
        <authorList>
            <person name="Kant R."/>
            <person name="van Passel M.W."/>
            <person name="Palva A."/>
            <person name="Lucas S."/>
            <person name="Lapidus A."/>
            <person name="Glavina Del Rio T."/>
            <person name="Dalin E."/>
            <person name="Tice H."/>
            <person name="Bruce D."/>
            <person name="Goodwin L."/>
            <person name="Pitluck S."/>
            <person name="Larimer F.W."/>
            <person name="Land M.L."/>
            <person name="Hauser L."/>
            <person name="Sangwan P."/>
            <person name="de Vos W.M."/>
            <person name="Janssen P.H."/>
            <person name="Smidt H."/>
        </authorList>
    </citation>
    <scope>NUCLEOTIDE SEQUENCE [LARGE SCALE GENOMIC DNA]</scope>
    <source>
        <strain evidence="1 2">Ellin428</strain>
    </source>
</reference>
<dbReference type="AlphaFoldDB" id="B4D9N5"/>
<name>B4D9N5_9BACT</name>
<dbReference type="InParanoid" id="B4D9N5"/>